<evidence type="ECO:0000313" key="4">
    <source>
        <dbReference type="Proteomes" id="UP001175228"/>
    </source>
</evidence>
<dbReference type="EMBL" id="JAUEPU010000030">
    <property type="protein sequence ID" value="KAK0492299.1"/>
    <property type="molecule type" value="Genomic_DNA"/>
</dbReference>
<accession>A0AA39UPY0</accession>
<evidence type="ECO:0000256" key="2">
    <source>
        <dbReference type="ARBA" id="ARBA00035112"/>
    </source>
</evidence>
<comment type="similarity">
    <text evidence="2">Belongs to the ustYa family.</text>
</comment>
<sequence length="199" mass="22601">MFNDDKVFTAIFAFVTLNQSYVSEAIRPKTKLLGENSQAQNYSYLGHDYPQDWSVPGLSDSKVHVYVGNSEHYALDTDLGISEWDKLLPPGGGILHLGPNQRPFSISMFHQLRCLNIIRAGLMDSQGVADAQLLHHCMNYLRQMVLCRADGQLQSVRRSTGGGMTTWNQHSVCRDWRMAYDAADANFRDYEQDIRDRVL</sequence>
<evidence type="ECO:0000313" key="3">
    <source>
        <dbReference type="EMBL" id="KAK0492299.1"/>
    </source>
</evidence>
<dbReference type="Pfam" id="PF11807">
    <property type="entry name" value="UstYa"/>
    <property type="match status" value="1"/>
</dbReference>
<gene>
    <name evidence="3" type="ORF">EDD18DRAFT_1321253</name>
</gene>
<protein>
    <submittedName>
        <fullName evidence="3">Uncharacterized protein</fullName>
    </submittedName>
</protein>
<organism evidence="3 4">
    <name type="scientific">Armillaria luteobubalina</name>
    <dbReference type="NCBI Taxonomy" id="153913"/>
    <lineage>
        <taxon>Eukaryota</taxon>
        <taxon>Fungi</taxon>
        <taxon>Dikarya</taxon>
        <taxon>Basidiomycota</taxon>
        <taxon>Agaricomycotina</taxon>
        <taxon>Agaricomycetes</taxon>
        <taxon>Agaricomycetidae</taxon>
        <taxon>Agaricales</taxon>
        <taxon>Marasmiineae</taxon>
        <taxon>Physalacriaceae</taxon>
        <taxon>Armillaria</taxon>
    </lineage>
</organism>
<proteinExistence type="inferred from homology"/>
<name>A0AA39UPY0_9AGAR</name>
<comment type="caution">
    <text evidence="3">The sequence shown here is derived from an EMBL/GenBank/DDBJ whole genome shotgun (WGS) entry which is preliminary data.</text>
</comment>
<dbReference type="PANTHER" id="PTHR33365">
    <property type="entry name" value="YALI0B05434P"/>
    <property type="match status" value="1"/>
</dbReference>
<dbReference type="InterPro" id="IPR021765">
    <property type="entry name" value="UstYa-like"/>
</dbReference>
<dbReference type="PANTHER" id="PTHR33365:SF4">
    <property type="entry name" value="CYCLOCHLOROTINE BIOSYNTHESIS PROTEIN O"/>
    <property type="match status" value="1"/>
</dbReference>
<reference evidence="3" key="1">
    <citation type="submission" date="2023-06" db="EMBL/GenBank/DDBJ databases">
        <authorList>
            <consortium name="Lawrence Berkeley National Laboratory"/>
            <person name="Ahrendt S."/>
            <person name="Sahu N."/>
            <person name="Indic B."/>
            <person name="Wong-Bajracharya J."/>
            <person name="Merenyi Z."/>
            <person name="Ke H.-M."/>
            <person name="Monk M."/>
            <person name="Kocsube S."/>
            <person name="Drula E."/>
            <person name="Lipzen A."/>
            <person name="Balint B."/>
            <person name="Henrissat B."/>
            <person name="Andreopoulos B."/>
            <person name="Martin F.M."/>
            <person name="Harder C.B."/>
            <person name="Rigling D."/>
            <person name="Ford K.L."/>
            <person name="Foster G.D."/>
            <person name="Pangilinan J."/>
            <person name="Papanicolaou A."/>
            <person name="Barry K."/>
            <person name="LaButti K."/>
            <person name="Viragh M."/>
            <person name="Koriabine M."/>
            <person name="Yan M."/>
            <person name="Riley R."/>
            <person name="Champramary S."/>
            <person name="Plett K.L."/>
            <person name="Tsai I.J."/>
            <person name="Slot J."/>
            <person name="Sipos G."/>
            <person name="Plett J."/>
            <person name="Nagy L.G."/>
            <person name="Grigoriev I.V."/>
        </authorList>
    </citation>
    <scope>NUCLEOTIDE SEQUENCE</scope>
    <source>
        <strain evidence="3">HWK02</strain>
    </source>
</reference>
<keyword evidence="4" id="KW-1185">Reference proteome</keyword>
<dbReference type="GO" id="GO:0043386">
    <property type="term" value="P:mycotoxin biosynthetic process"/>
    <property type="evidence" value="ECO:0007669"/>
    <property type="project" value="InterPro"/>
</dbReference>
<dbReference type="Proteomes" id="UP001175228">
    <property type="component" value="Unassembled WGS sequence"/>
</dbReference>
<evidence type="ECO:0000256" key="1">
    <source>
        <dbReference type="ARBA" id="ARBA00004685"/>
    </source>
</evidence>
<comment type="pathway">
    <text evidence="1">Mycotoxin biosynthesis.</text>
</comment>
<dbReference type="AlphaFoldDB" id="A0AA39UPY0"/>